<organism evidence="1 2">
    <name type="scientific">Neorhizobium phenanthreniclasticum</name>
    <dbReference type="NCBI Taxonomy" id="3157917"/>
    <lineage>
        <taxon>Bacteria</taxon>
        <taxon>Pseudomonadati</taxon>
        <taxon>Pseudomonadota</taxon>
        <taxon>Alphaproteobacteria</taxon>
        <taxon>Hyphomicrobiales</taxon>
        <taxon>Rhizobiaceae</taxon>
        <taxon>Rhizobium/Agrobacterium group</taxon>
        <taxon>Neorhizobium</taxon>
    </lineage>
</organism>
<dbReference type="Gene3D" id="3.40.50.2300">
    <property type="match status" value="1"/>
</dbReference>
<dbReference type="GO" id="GO:0016301">
    <property type="term" value="F:kinase activity"/>
    <property type="evidence" value="ECO:0007669"/>
    <property type="project" value="UniProtKB-KW"/>
</dbReference>
<feature type="non-terminal residue" evidence="1">
    <location>
        <position position="1"/>
    </location>
</feature>
<dbReference type="EMBL" id="JBEAAL010000032">
    <property type="protein sequence ID" value="MEQ1408948.1"/>
    <property type="molecule type" value="Genomic_DNA"/>
</dbReference>
<name>A0ABV0MB61_9HYPH</name>
<reference evidence="1 2" key="1">
    <citation type="submission" date="2024-05" db="EMBL/GenBank/DDBJ databases">
        <title>Neorhizobium sp. Rsf11, a plant growth promoting and heavy metal resistant PAH-degrader.</title>
        <authorList>
            <person name="Golubev S.N."/>
            <person name="Muratova A.Y."/>
            <person name="Markelova M.I."/>
        </authorList>
    </citation>
    <scope>NUCLEOTIDE SEQUENCE [LARGE SCALE GENOMIC DNA]</scope>
    <source>
        <strain evidence="1 2">Rsf11</strain>
    </source>
</reference>
<comment type="caution">
    <text evidence="1">The sequence shown here is derived from an EMBL/GenBank/DDBJ whole genome shotgun (WGS) entry which is preliminary data.</text>
</comment>
<sequence>RARRPNIRVLFTSGYAEPAIAGRELAQSGSWLKKPYTARELATRLRQLLD</sequence>
<evidence type="ECO:0000313" key="1">
    <source>
        <dbReference type="EMBL" id="MEQ1408948.1"/>
    </source>
</evidence>
<dbReference type="InterPro" id="IPR011006">
    <property type="entry name" value="CheY-like_superfamily"/>
</dbReference>
<keyword evidence="2" id="KW-1185">Reference proteome</keyword>
<gene>
    <name evidence="1" type="ORF">ABK249_28960</name>
</gene>
<proteinExistence type="predicted"/>
<dbReference type="Proteomes" id="UP001496627">
    <property type="component" value="Unassembled WGS sequence"/>
</dbReference>
<keyword evidence="1" id="KW-0418">Kinase</keyword>
<evidence type="ECO:0000313" key="2">
    <source>
        <dbReference type="Proteomes" id="UP001496627"/>
    </source>
</evidence>
<protein>
    <submittedName>
        <fullName evidence="1">Hybrid sensor histidine kinase/response regulator</fullName>
    </submittedName>
</protein>
<dbReference type="SUPFAM" id="SSF52172">
    <property type="entry name" value="CheY-like"/>
    <property type="match status" value="1"/>
</dbReference>
<accession>A0ABV0MB61</accession>
<keyword evidence="1" id="KW-0808">Transferase</keyword>